<evidence type="ECO:0000313" key="1">
    <source>
        <dbReference type="EMBL" id="KLV07488.1"/>
    </source>
</evidence>
<keyword evidence="2" id="KW-1185">Reference proteome</keyword>
<reference evidence="1 2" key="1">
    <citation type="submission" date="2015-05" db="EMBL/GenBank/DDBJ databases">
        <title>Photobacterium galathea sp. nov.</title>
        <authorList>
            <person name="Machado H."/>
            <person name="Gram L."/>
        </authorList>
    </citation>
    <scope>NUCLEOTIDE SEQUENCE [LARGE SCALE GENOMIC DNA]</scope>
    <source>
        <strain evidence="1 2">CGMCC 1.12159</strain>
    </source>
</reference>
<accession>A0A0J1H6Y3</accession>
<comment type="caution">
    <text evidence="1">The sequence shown here is derived from an EMBL/GenBank/DDBJ whole genome shotgun (WGS) entry which is preliminary data.</text>
</comment>
<dbReference type="STRING" id="1195763.ABT56_05335"/>
<protein>
    <submittedName>
        <fullName evidence="1">Uncharacterized protein</fullName>
    </submittedName>
</protein>
<gene>
    <name evidence="1" type="ORF">ABT56_05335</name>
</gene>
<dbReference type="PATRIC" id="fig|1195763.3.peg.1130"/>
<organism evidence="1 2">
    <name type="scientific">Photobacterium aquae</name>
    <dbReference type="NCBI Taxonomy" id="1195763"/>
    <lineage>
        <taxon>Bacteria</taxon>
        <taxon>Pseudomonadati</taxon>
        <taxon>Pseudomonadota</taxon>
        <taxon>Gammaproteobacteria</taxon>
        <taxon>Vibrionales</taxon>
        <taxon>Vibrionaceae</taxon>
        <taxon>Photobacterium</taxon>
    </lineage>
</organism>
<name>A0A0J1H6Y3_9GAMM</name>
<evidence type="ECO:0000313" key="2">
    <source>
        <dbReference type="Proteomes" id="UP000036097"/>
    </source>
</evidence>
<dbReference type="AlphaFoldDB" id="A0A0J1H6Y3"/>
<proteinExistence type="predicted"/>
<dbReference type="Proteomes" id="UP000036097">
    <property type="component" value="Unassembled WGS sequence"/>
</dbReference>
<sequence length="118" mass="13198">MPRWKPLNRLLLSPAIVPGCFSYGLLLRCLAALSCLARIRWAASSNEVAIAATSVVMAPTVAGVSRKPIPHSNHANGAVIANCFMQRRQRPSFARKTDWQERQDMVISRQWRGKRTVL</sequence>
<dbReference type="EMBL" id="LDOT01000005">
    <property type="protein sequence ID" value="KLV07488.1"/>
    <property type="molecule type" value="Genomic_DNA"/>
</dbReference>